<evidence type="ECO:0000313" key="9">
    <source>
        <dbReference type="Proteomes" id="UP000680642"/>
    </source>
</evidence>
<dbReference type="EMBL" id="BK014172">
    <property type="protein sequence ID" value="DAD52668.1"/>
    <property type="molecule type" value="Genomic_RNA"/>
</dbReference>
<gene>
    <name evidence="8" type="primary">SRR7976299_7_1</name>
</gene>
<dbReference type="Proteomes" id="UP000680642">
    <property type="component" value="Segment"/>
</dbReference>
<reference evidence="8" key="1">
    <citation type="submission" date="2020-09" db="EMBL/GenBank/DDBJ databases">
        <title>Leviviricetes taxonomy.</title>
        <authorList>
            <person name="Stockdale S.R."/>
            <person name="Callanan J."/>
            <person name="Adriaenssens E.M."/>
            <person name="Kuhn J.H."/>
            <person name="Rumnieks J."/>
            <person name="Shkoporov A."/>
            <person name="Draper L.A."/>
            <person name="Ross P."/>
            <person name="Hill C."/>
        </authorList>
    </citation>
    <scope>NUCLEOTIDE SEQUENCE</scope>
</reference>
<sequence>RGDPVPLITFSVEIIMDQTASLDLKDMLSPEESRTFTAKISVKDPARAGDGRSQEVTAKGNRIVATPYKASFDNGLVMEVGENVRGTIEDDPRNHAGSVWQKRTYTVDICPPASVMPSSIAGLRPSEVPKSAIDEATTQALANARRGMVSLPMLVKELPSSLKMIGGRTEQVLKAGETFANYWSRLLKSAKSRTHRKNLIVDANAAYLEFLFGWKPFIEDTIALCEAVKKEKTSKIIGRGKSKRKEAIELMGAFAQQGNFQVYDDRGFSDIYTRGIHRRSSTLTFEHKVRASVRYEAQSSWGADKARYGINWRDVAFDAVRLSFLLNFSMNIQDFLTAGAPVVDAKWVTGHVTNYSFATARHTILSDLAIRSQVKPGRVFPIPGQGRYVFVEDKAEVNRNVLYHEPEPELVLRSVFDAKRAATMAAILVVTQHRRFDSAYQRLINQLN</sequence>
<keyword evidence="9" id="KW-1185">Reference proteome</keyword>
<dbReference type="KEGG" id="vg:80398740"/>
<evidence type="ECO:0000256" key="7">
    <source>
        <dbReference type="ARBA" id="ARBA00035110"/>
    </source>
</evidence>
<dbReference type="Pfam" id="PF03863">
    <property type="entry name" value="Phage_mat-A"/>
    <property type="match status" value="1"/>
</dbReference>
<dbReference type="GO" id="GO:0044423">
    <property type="term" value="C:virion component"/>
    <property type="evidence" value="ECO:0007669"/>
    <property type="project" value="UniProtKB-KW"/>
</dbReference>
<accession>A0A8S5L5C6</accession>
<comment type="similarity">
    <text evidence="7">Belongs to the Leviviricetes maturation protein family.</text>
</comment>
<keyword evidence="2" id="KW-0945">Host-virus interaction</keyword>
<comment type="subcellular location">
    <subcellularLocation>
        <location evidence="1">Virion</location>
    </subcellularLocation>
</comment>
<evidence type="ECO:0000256" key="3">
    <source>
        <dbReference type="ARBA" id="ARBA00022804"/>
    </source>
</evidence>
<dbReference type="RefSeq" id="YP_010769657.1">
    <property type="nucleotide sequence ID" value="NC_074039.1"/>
</dbReference>
<dbReference type="InterPro" id="IPR005563">
    <property type="entry name" value="A_protein"/>
</dbReference>
<feature type="non-terminal residue" evidence="8">
    <location>
        <position position="1"/>
    </location>
</feature>
<name>A0A8S5L5C6_9VIRU</name>
<evidence type="ECO:0000256" key="6">
    <source>
        <dbReference type="ARBA" id="ARBA00023296"/>
    </source>
</evidence>
<dbReference type="GO" id="GO:0039666">
    <property type="term" value="P:virion attachment to host cell pilus"/>
    <property type="evidence" value="ECO:0007669"/>
    <property type="project" value="UniProtKB-KW"/>
</dbReference>
<evidence type="ECO:0000313" key="8">
    <source>
        <dbReference type="EMBL" id="DAD52668.1"/>
    </source>
</evidence>
<dbReference type="GeneID" id="80398740"/>
<protein>
    <submittedName>
        <fullName evidence="8">Maturation protein</fullName>
    </submittedName>
</protein>
<proteinExistence type="inferred from homology"/>
<keyword evidence="5" id="KW-1175">Viral attachment to host cell pilus</keyword>
<keyword evidence="4" id="KW-0946">Virion</keyword>
<evidence type="ECO:0000256" key="2">
    <source>
        <dbReference type="ARBA" id="ARBA00022581"/>
    </source>
</evidence>
<keyword evidence="6" id="KW-1160">Virus entry into host cell</keyword>
<evidence type="ECO:0000256" key="5">
    <source>
        <dbReference type="ARBA" id="ARBA00023104"/>
    </source>
</evidence>
<keyword evidence="3" id="KW-1161">Viral attachment to host cell</keyword>
<organism evidence="8 9">
    <name type="scientific">ssRNA phage SRR7976299_7</name>
    <dbReference type="NCBI Taxonomy" id="2786647"/>
    <lineage>
        <taxon>Viruses</taxon>
        <taxon>Riboviria</taxon>
        <taxon>Orthornavirae</taxon>
        <taxon>Lenarviricota</taxon>
        <taxon>Leviviricetes</taxon>
        <taxon>Norzivirales</taxon>
        <taxon>Fiersviridae</taxon>
        <taxon>Opdykovirus</taxon>
        <taxon>Opdykovirus pelocola</taxon>
    </lineage>
</organism>
<evidence type="ECO:0000256" key="1">
    <source>
        <dbReference type="ARBA" id="ARBA00004328"/>
    </source>
</evidence>
<evidence type="ECO:0000256" key="4">
    <source>
        <dbReference type="ARBA" id="ARBA00022844"/>
    </source>
</evidence>